<dbReference type="Proteomes" id="UP000885847">
    <property type="component" value="Unassembled WGS sequence"/>
</dbReference>
<dbReference type="EMBL" id="DQWE01000317">
    <property type="protein sequence ID" value="HDI83463.1"/>
    <property type="molecule type" value="Genomic_DNA"/>
</dbReference>
<comment type="caution">
    <text evidence="1">The sequence shown here is derived from an EMBL/GenBank/DDBJ whole genome shotgun (WGS) entry which is preliminary data.</text>
</comment>
<accession>A0A7C0ZI52</accession>
<proteinExistence type="predicted"/>
<name>A0A7C0ZI52_UNCW3</name>
<gene>
    <name evidence="1" type="ORF">ENF18_06710</name>
</gene>
<sequence length="249" mass="27465">MFFITLLFSVGLNTFSHPITHEKVVRSFPITPQIQILNKAEKSLPKQSTVLFVDDDGGQLSSEGVGYETYWLEIISSLGISYEVFSINDSTFRPDSNLLKSYTIVIWNEPDFNTSLTADDTVHLLAYLNSGGNLWLSGEDVLYNLENGPGIPSYLYVLSYSDEGCDTVYGVGDTIGDAFVFPLDSISRLTNDPNSDWSDQITIDTNNADSSFRSVKVNTGHRGIVGYRVDSAGTTKNGKLFFFGAPFEA</sequence>
<protein>
    <submittedName>
        <fullName evidence="1">Uncharacterized protein</fullName>
    </submittedName>
</protein>
<feature type="non-terminal residue" evidence="1">
    <location>
        <position position="249"/>
    </location>
</feature>
<dbReference type="AlphaFoldDB" id="A0A7C0ZI52"/>
<reference evidence="1" key="1">
    <citation type="journal article" date="2020" name="mSystems">
        <title>Genome- and Community-Level Interaction Insights into Carbon Utilization and Element Cycling Functions of Hydrothermarchaeota in Hydrothermal Sediment.</title>
        <authorList>
            <person name="Zhou Z."/>
            <person name="Liu Y."/>
            <person name="Xu W."/>
            <person name="Pan J."/>
            <person name="Luo Z.H."/>
            <person name="Li M."/>
        </authorList>
    </citation>
    <scope>NUCLEOTIDE SEQUENCE [LARGE SCALE GENOMIC DNA]</scope>
    <source>
        <strain evidence="1">HyVt-102</strain>
    </source>
</reference>
<evidence type="ECO:0000313" key="1">
    <source>
        <dbReference type="EMBL" id="HDI83463.1"/>
    </source>
</evidence>
<organism evidence="1">
    <name type="scientific">candidate division WOR-3 bacterium</name>
    <dbReference type="NCBI Taxonomy" id="2052148"/>
    <lineage>
        <taxon>Bacteria</taxon>
        <taxon>Bacteria division WOR-3</taxon>
    </lineage>
</organism>